<organism evidence="1 2">
    <name type="scientific">Guyanagaster necrorhizus</name>
    <dbReference type="NCBI Taxonomy" id="856835"/>
    <lineage>
        <taxon>Eukaryota</taxon>
        <taxon>Fungi</taxon>
        <taxon>Dikarya</taxon>
        <taxon>Basidiomycota</taxon>
        <taxon>Agaricomycotina</taxon>
        <taxon>Agaricomycetes</taxon>
        <taxon>Agaricomycetidae</taxon>
        <taxon>Agaricales</taxon>
        <taxon>Marasmiineae</taxon>
        <taxon>Physalacriaceae</taxon>
        <taxon>Guyanagaster</taxon>
    </lineage>
</organism>
<reference evidence="1" key="1">
    <citation type="submission" date="2020-11" db="EMBL/GenBank/DDBJ databases">
        <title>Adaptations for nitrogen fixation in a non-lichenized fungal sporocarp promotes dispersal by wood-feeding termites.</title>
        <authorList>
            <consortium name="DOE Joint Genome Institute"/>
            <person name="Koch R.A."/>
            <person name="Yoon G."/>
            <person name="Arayal U."/>
            <person name="Lail K."/>
            <person name="Amirebrahimi M."/>
            <person name="Labutti K."/>
            <person name="Lipzen A."/>
            <person name="Riley R."/>
            <person name="Barry K."/>
            <person name="Henrissat B."/>
            <person name="Grigoriev I.V."/>
            <person name="Herr J.R."/>
            <person name="Aime M.C."/>
        </authorList>
    </citation>
    <scope>NUCLEOTIDE SEQUENCE</scope>
    <source>
        <strain evidence="1">MCA 3950</strain>
    </source>
</reference>
<evidence type="ECO:0000313" key="1">
    <source>
        <dbReference type="EMBL" id="KAG7442034.1"/>
    </source>
</evidence>
<protein>
    <submittedName>
        <fullName evidence="1">Uncharacterized protein</fullName>
    </submittedName>
</protein>
<keyword evidence="2" id="KW-1185">Reference proteome</keyword>
<dbReference type="GeneID" id="66099977"/>
<dbReference type="EMBL" id="MU250554">
    <property type="protein sequence ID" value="KAG7442034.1"/>
    <property type="molecule type" value="Genomic_DNA"/>
</dbReference>
<evidence type="ECO:0000313" key="2">
    <source>
        <dbReference type="Proteomes" id="UP000812287"/>
    </source>
</evidence>
<dbReference type="RefSeq" id="XP_043035534.1">
    <property type="nucleotide sequence ID" value="XM_043177690.1"/>
</dbReference>
<dbReference type="AlphaFoldDB" id="A0A9P7VLC5"/>
<proteinExistence type="predicted"/>
<dbReference type="Proteomes" id="UP000812287">
    <property type="component" value="Unassembled WGS sequence"/>
</dbReference>
<gene>
    <name evidence="1" type="ORF">BT62DRAFT_1010816</name>
</gene>
<sequence>MDDFLSLVLPAPEDAPFLLEMPDISIAVNQEAAPELPGMMTVFKPAPKIACRQHSSAMACLCGFATALPPKPPPTSTFSCLPRPFILLHSVHFILTSSLSF</sequence>
<accession>A0A9P7VLC5</accession>
<comment type="caution">
    <text evidence="1">The sequence shown here is derived from an EMBL/GenBank/DDBJ whole genome shotgun (WGS) entry which is preliminary data.</text>
</comment>
<name>A0A9P7VLC5_9AGAR</name>
<dbReference type="OrthoDB" id="10562857at2759"/>